<dbReference type="PROSITE" id="PS50051">
    <property type="entry name" value="MCM_2"/>
    <property type="match status" value="1"/>
</dbReference>
<dbReference type="Gene3D" id="3.40.50.300">
    <property type="entry name" value="P-loop containing nucleotide triphosphate hydrolases"/>
    <property type="match status" value="1"/>
</dbReference>
<dbReference type="PROSITE" id="PS00847">
    <property type="entry name" value="MCM_1"/>
    <property type="match status" value="1"/>
</dbReference>
<reference evidence="14 15" key="1">
    <citation type="journal article" date="2014" name="PLoS Genet.">
        <title>The Genome of Spironucleus salmonicida Highlights a Fish Pathogen Adapted to Fluctuating Environments.</title>
        <authorList>
            <person name="Xu F."/>
            <person name="Jerlstrom-Hultqvist J."/>
            <person name="Einarsson E."/>
            <person name="Astvaldsson A."/>
            <person name="Svard S.G."/>
            <person name="Andersson J.O."/>
        </authorList>
    </citation>
    <scope>NUCLEOTIDE SEQUENCE</scope>
    <source>
        <strain evidence="15">ATCC 50377</strain>
    </source>
</reference>
<evidence type="ECO:0000256" key="9">
    <source>
        <dbReference type="ARBA" id="ARBA00023242"/>
    </source>
</evidence>
<keyword evidence="7 10" id="KW-0067">ATP-binding</keyword>
<evidence type="ECO:0000313" key="16">
    <source>
        <dbReference type="Proteomes" id="UP000018208"/>
    </source>
</evidence>
<dbReference type="SUPFAM" id="SSF52540">
    <property type="entry name" value="P-loop containing nucleoside triphosphate hydrolases"/>
    <property type="match status" value="1"/>
</dbReference>
<evidence type="ECO:0000256" key="4">
    <source>
        <dbReference type="ARBA" id="ARBA00022741"/>
    </source>
</evidence>
<comment type="subcellular location">
    <subcellularLocation>
        <location evidence="1">Nucleus</location>
    </subcellularLocation>
</comment>
<keyword evidence="5" id="KW-0378">Hydrolase</keyword>
<dbReference type="GO" id="GO:0043138">
    <property type="term" value="F:3'-5' DNA helicase activity"/>
    <property type="evidence" value="ECO:0007669"/>
    <property type="project" value="TreeGrafter"/>
</dbReference>
<evidence type="ECO:0000256" key="12">
    <source>
        <dbReference type="SAM" id="MobiDB-lite"/>
    </source>
</evidence>
<reference evidence="15" key="2">
    <citation type="submission" date="2020-12" db="EMBL/GenBank/DDBJ databases">
        <title>New Spironucleus salmonicida genome in near-complete chromosomes.</title>
        <authorList>
            <person name="Xu F."/>
            <person name="Kurt Z."/>
            <person name="Jimenez-Gonzalez A."/>
            <person name="Astvaldsson A."/>
            <person name="Andersson J.O."/>
            <person name="Svard S.G."/>
        </authorList>
    </citation>
    <scope>NUCLEOTIDE SEQUENCE</scope>
    <source>
        <strain evidence="15">ATCC 50377</strain>
    </source>
</reference>
<dbReference type="Pfam" id="PF14551">
    <property type="entry name" value="MCM_N"/>
    <property type="match status" value="1"/>
</dbReference>
<feature type="region of interest" description="Disordered" evidence="12">
    <location>
        <begin position="1"/>
        <end position="21"/>
    </location>
</feature>
<evidence type="ECO:0000256" key="3">
    <source>
        <dbReference type="ARBA" id="ARBA00022705"/>
    </source>
</evidence>
<dbReference type="PRINTS" id="PR01657">
    <property type="entry name" value="MCMFAMILY"/>
</dbReference>
<organism evidence="14">
    <name type="scientific">Spironucleus salmonicida</name>
    <dbReference type="NCBI Taxonomy" id="348837"/>
    <lineage>
        <taxon>Eukaryota</taxon>
        <taxon>Metamonada</taxon>
        <taxon>Diplomonadida</taxon>
        <taxon>Hexamitidae</taxon>
        <taxon>Hexamitinae</taxon>
        <taxon>Spironucleus</taxon>
    </lineage>
</organism>
<dbReference type="Proteomes" id="UP000018208">
    <property type="component" value="Unassembled WGS sequence"/>
</dbReference>
<dbReference type="Gene3D" id="3.30.1640.10">
    <property type="entry name" value="mini-chromosome maintenance (MCM) complex, chain A, domain 1"/>
    <property type="match status" value="1"/>
</dbReference>
<dbReference type="OrthoDB" id="844at2759"/>
<dbReference type="Gene3D" id="2.20.28.10">
    <property type="match status" value="1"/>
</dbReference>
<dbReference type="PANTHER" id="PTHR11630">
    <property type="entry name" value="DNA REPLICATION LICENSING FACTOR MCM FAMILY MEMBER"/>
    <property type="match status" value="1"/>
</dbReference>
<evidence type="ECO:0000256" key="10">
    <source>
        <dbReference type="RuleBase" id="RU004070"/>
    </source>
</evidence>
<evidence type="ECO:0000313" key="14">
    <source>
        <dbReference type="EMBL" id="EST45052.1"/>
    </source>
</evidence>
<dbReference type="AlphaFoldDB" id="V6LKF8"/>
<dbReference type="GO" id="GO:0017116">
    <property type="term" value="F:single-stranded DNA helicase activity"/>
    <property type="evidence" value="ECO:0007669"/>
    <property type="project" value="TreeGrafter"/>
</dbReference>
<feature type="compositionally biased region" description="Polar residues" evidence="12">
    <location>
        <begin position="1"/>
        <end position="14"/>
    </location>
</feature>
<keyword evidence="16" id="KW-1185">Reference proteome</keyword>
<evidence type="ECO:0000256" key="2">
    <source>
        <dbReference type="ARBA" id="ARBA00012551"/>
    </source>
</evidence>
<keyword evidence="11" id="KW-0175">Coiled coil</keyword>
<gene>
    <name evidence="14" type="ORF">SS50377_15072</name>
    <name evidence="15" type="ORF">SS50377_25505</name>
</gene>
<evidence type="ECO:0000256" key="6">
    <source>
        <dbReference type="ARBA" id="ARBA00022806"/>
    </source>
</evidence>
<dbReference type="SMART" id="SM00350">
    <property type="entry name" value="MCM"/>
    <property type="match status" value="1"/>
</dbReference>
<keyword evidence="3" id="KW-0235">DNA replication</keyword>
<dbReference type="InterPro" id="IPR033762">
    <property type="entry name" value="MCM_OB"/>
</dbReference>
<dbReference type="InterPro" id="IPR027417">
    <property type="entry name" value="P-loop_NTPase"/>
</dbReference>
<evidence type="ECO:0000256" key="5">
    <source>
        <dbReference type="ARBA" id="ARBA00022801"/>
    </source>
</evidence>
<dbReference type="Gene3D" id="2.40.50.140">
    <property type="entry name" value="Nucleic acid-binding proteins"/>
    <property type="match status" value="1"/>
</dbReference>
<name>V6LKF8_9EUKA</name>
<protein>
    <recommendedName>
        <fullName evidence="2">DNA helicase</fullName>
        <ecNumber evidence="2">3.6.4.12</ecNumber>
    </recommendedName>
</protein>
<comment type="similarity">
    <text evidence="10">Belongs to the MCM family.</text>
</comment>
<dbReference type="InterPro" id="IPR018525">
    <property type="entry name" value="MCM_CS"/>
</dbReference>
<dbReference type="GO" id="GO:0042555">
    <property type="term" value="C:MCM complex"/>
    <property type="evidence" value="ECO:0007669"/>
    <property type="project" value="TreeGrafter"/>
</dbReference>
<proteinExistence type="inferred from homology"/>
<dbReference type="Pfam" id="PF00493">
    <property type="entry name" value="MCM"/>
    <property type="match status" value="1"/>
</dbReference>
<feature type="domain" description="MCM C-terminal AAA(+) ATPase" evidence="13">
    <location>
        <begin position="393"/>
        <end position="590"/>
    </location>
</feature>
<dbReference type="GO" id="GO:0000727">
    <property type="term" value="P:double-strand break repair via break-induced replication"/>
    <property type="evidence" value="ECO:0007669"/>
    <property type="project" value="TreeGrafter"/>
</dbReference>
<dbReference type="InterPro" id="IPR001208">
    <property type="entry name" value="MCM_dom"/>
</dbReference>
<dbReference type="InterPro" id="IPR012340">
    <property type="entry name" value="NA-bd_OB-fold"/>
</dbReference>
<dbReference type="PANTHER" id="PTHR11630:SF44">
    <property type="entry name" value="DNA REPLICATION LICENSING FACTOR MCM2"/>
    <property type="match status" value="1"/>
</dbReference>
<dbReference type="InterPro" id="IPR031327">
    <property type="entry name" value="MCM"/>
</dbReference>
<keyword evidence="8 10" id="KW-0238">DNA-binding</keyword>
<dbReference type="GO" id="GO:0003697">
    <property type="term" value="F:single-stranded DNA binding"/>
    <property type="evidence" value="ECO:0007669"/>
    <property type="project" value="TreeGrafter"/>
</dbReference>
<dbReference type="EMBL" id="KI546101">
    <property type="protein sequence ID" value="EST45052.1"/>
    <property type="molecule type" value="Genomic_DNA"/>
</dbReference>
<dbReference type="GO" id="GO:1902975">
    <property type="term" value="P:mitotic DNA replication initiation"/>
    <property type="evidence" value="ECO:0007669"/>
    <property type="project" value="TreeGrafter"/>
</dbReference>
<dbReference type="Pfam" id="PF17855">
    <property type="entry name" value="MCM_lid"/>
    <property type="match status" value="1"/>
</dbReference>
<sequence>MSDSSTNSEPSSATELDDINLVMRDNMELQDQSEISTDLSAEKEAFENPLLPAQIRAAERALAARDGLEQPEYKRRISDNENITERLKTLGFESESEVVSEQNFLPVLDYNLAAVKPVSEEIFKQHLIDFVKNPTSTSKPHIKTKFIYFLKTFRTEFSEPTYIYQLKQQFQRGKKSLTINLAHLREESTLFVTEIISHPKKFIEVLQEGLNQFINEIERHADEFQLKLVNPLHIVNSFSTNDVNKIATIHTQIISQSRLFIQLESVSIQCLSCNTIMGLFEVNAVPKKCDCGSTRLRLYPKGCLYSSYVNIVMQMENGEKRSGIIYGDLITDLKPGMTVDLTGIWEIQDIQNNICKINFRVYGAITNNNEESFNAEDITAFQALLSRYKSTDLDNLIISSIFPSIYGHELLKQMILISLLSGTPSAGTRENIHLLIIGDPGTAKSQFLKYLKNYTQNYTFSSGKSSSAAGLTVSVVKRGGEFTLQAGQMVLSNNGICCIDELDKMTEIDRVAMHQAMEQQEVSIAKAGIIATLPAKCSVIAACNPVGQVYNRNLPLNSNLNVGDALLSRFDLVYIVTDDHENDKRIGQFILNRRALSSEQAIYARKMLQNKENLTNEQIQIYEYELQKLGNQEGLPETLDCAQVTAQLLVKRQPLPQSFIKKYIMHARLVQPQITEIVAAKLRDFYVKIRQITHRYGSPVTARQFGCLLRITEAHAKLHFRKMCTMDDADFSCQLFVRQLVGQLKGAHQRRAEVELLQLVRRGGDVVAGILGKCFQALEIYNQNSSVKESKVSAKYLMGECQNSGIELNSEFLNSVSFLGAYKANYDSNGVLIDIEKKQLEG</sequence>
<dbReference type="EMBL" id="AUWU02000005">
    <property type="protein sequence ID" value="KAH0573385.1"/>
    <property type="molecule type" value="Genomic_DNA"/>
</dbReference>
<dbReference type="GO" id="GO:0016787">
    <property type="term" value="F:hydrolase activity"/>
    <property type="evidence" value="ECO:0007669"/>
    <property type="project" value="UniProtKB-KW"/>
</dbReference>
<keyword evidence="9" id="KW-0539">Nucleus</keyword>
<evidence type="ECO:0000313" key="15">
    <source>
        <dbReference type="EMBL" id="KAH0573385.1"/>
    </source>
</evidence>
<evidence type="ECO:0000259" key="13">
    <source>
        <dbReference type="PROSITE" id="PS50051"/>
    </source>
</evidence>
<evidence type="ECO:0000256" key="1">
    <source>
        <dbReference type="ARBA" id="ARBA00004123"/>
    </source>
</evidence>
<evidence type="ECO:0000256" key="11">
    <source>
        <dbReference type="SAM" id="Coils"/>
    </source>
</evidence>
<evidence type="ECO:0000256" key="7">
    <source>
        <dbReference type="ARBA" id="ARBA00022840"/>
    </source>
</evidence>
<dbReference type="EC" id="3.6.4.12" evidence="2"/>
<feature type="coiled-coil region" evidence="11">
    <location>
        <begin position="167"/>
        <end position="223"/>
    </location>
</feature>
<keyword evidence="6" id="KW-0347">Helicase</keyword>
<dbReference type="InterPro" id="IPR041562">
    <property type="entry name" value="MCM_lid"/>
</dbReference>
<dbReference type="GO" id="GO:0005524">
    <property type="term" value="F:ATP binding"/>
    <property type="evidence" value="ECO:0007669"/>
    <property type="project" value="UniProtKB-KW"/>
</dbReference>
<dbReference type="Pfam" id="PF17207">
    <property type="entry name" value="MCM_OB"/>
    <property type="match status" value="1"/>
</dbReference>
<accession>V6LKF8</accession>
<evidence type="ECO:0000256" key="8">
    <source>
        <dbReference type="ARBA" id="ARBA00023125"/>
    </source>
</evidence>
<dbReference type="InterPro" id="IPR027925">
    <property type="entry name" value="MCM_N"/>
</dbReference>
<dbReference type="SUPFAM" id="SSF50249">
    <property type="entry name" value="Nucleic acid-binding proteins"/>
    <property type="match status" value="1"/>
</dbReference>
<keyword evidence="4 10" id="KW-0547">Nucleotide-binding</keyword>
<dbReference type="GO" id="GO:0005634">
    <property type="term" value="C:nucleus"/>
    <property type="evidence" value="ECO:0007669"/>
    <property type="project" value="UniProtKB-SubCell"/>
</dbReference>
<dbReference type="VEuPathDB" id="GiardiaDB:SS50377_25505"/>